<dbReference type="GO" id="GO:0006508">
    <property type="term" value="P:proteolysis"/>
    <property type="evidence" value="ECO:0007669"/>
    <property type="project" value="UniProtKB-KW"/>
</dbReference>
<sequence>METYLNLKEVRLALGVGNITFVSCKAEVQSAMTQDYMANLEVDIPSLLEEGITMLIYAGEFDLICNWLGNSRWVHAMKWSGQENFSRATNVTFTVDGNVKGTLKSQGPLSFLKVNDAGHMVPMDQPKAALVMLQRWMKGNLTSTM</sequence>
<comment type="caution">
    <text evidence="6">The sequence shown here is derived from an EMBL/GenBank/DDBJ whole genome shotgun (WGS) entry which is preliminary data.</text>
</comment>
<name>A0A9P1EBG1_CUSEU</name>
<dbReference type="Gene3D" id="3.40.50.1820">
    <property type="entry name" value="alpha/beta hydrolase"/>
    <property type="match status" value="1"/>
</dbReference>
<protein>
    <submittedName>
        <fullName evidence="6">Uncharacterized protein</fullName>
    </submittedName>
</protein>
<keyword evidence="3" id="KW-0645">Protease</keyword>
<dbReference type="Pfam" id="PF00450">
    <property type="entry name" value="Peptidase_S10"/>
    <property type="match status" value="1"/>
</dbReference>
<proteinExistence type="inferred from homology"/>
<dbReference type="InterPro" id="IPR029058">
    <property type="entry name" value="AB_hydrolase_fold"/>
</dbReference>
<evidence type="ECO:0000256" key="2">
    <source>
        <dbReference type="ARBA" id="ARBA00022645"/>
    </source>
</evidence>
<evidence type="ECO:0000256" key="1">
    <source>
        <dbReference type="ARBA" id="ARBA00009431"/>
    </source>
</evidence>
<dbReference type="Proteomes" id="UP001152484">
    <property type="component" value="Unassembled WGS sequence"/>
</dbReference>
<evidence type="ECO:0000313" key="7">
    <source>
        <dbReference type="Proteomes" id="UP001152484"/>
    </source>
</evidence>
<dbReference type="AlphaFoldDB" id="A0A9P1EBG1"/>
<dbReference type="InterPro" id="IPR001563">
    <property type="entry name" value="Peptidase_S10"/>
</dbReference>
<evidence type="ECO:0000256" key="5">
    <source>
        <dbReference type="ARBA" id="ARBA00023180"/>
    </source>
</evidence>
<evidence type="ECO:0000256" key="3">
    <source>
        <dbReference type="ARBA" id="ARBA00022670"/>
    </source>
</evidence>
<comment type="similarity">
    <text evidence="1">Belongs to the peptidase S10 family.</text>
</comment>
<keyword evidence="4" id="KW-0378">Hydrolase</keyword>
<evidence type="ECO:0000313" key="6">
    <source>
        <dbReference type="EMBL" id="CAH9094540.1"/>
    </source>
</evidence>
<keyword evidence="5" id="KW-0325">Glycoprotein</keyword>
<keyword evidence="2" id="KW-0121">Carboxypeptidase</keyword>
<reference evidence="6" key="1">
    <citation type="submission" date="2022-07" db="EMBL/GenBank/DDBJ databases">
        <authorList>
            <person name="Macas J."/>
            <person name="Novak P."/>
            <person name="Neumann P."/>
        </authorList>
    </citation>
    <scope>NUCLEOTIDE SEQUENCE</scope>
</reference>
<keyword evidence="7" id="KW-1185">Reference proteome</keyword>
<accession>A0A9P1EBG1</accession>
<dbReference type="PROSITE" id="PS00560">
    <property type="entry name" value="CARBOXYPEPT_SER_HIS"/>
    <property type="match status" value="1"/>
</dbReference>
<dbReference type="GO" id="GO:0004185">
    <property type="term" value="F:serine-type carboxypeptidase activity"/>
    <property type="evidence" value="ECO:0007669"/>
    <property type="project" value="InterPro"/>
</dbReference>
<dbReference type="EMBL" id="CAMAPE010000031">
    <property type="protein sequence ID" value="CAH9094540.1"/>
    <property type="molecule type" value="Genomic_DNA"/>
</dbReference>
<evidence type="ECO:0000256" key="4">
    <source>
        <dbReference type="ARBA" id="ARBA00022801"/>
    </source>
</evidence>
<dbReference type="InterPro" id="IPR033124">
    <property type="entry name" value="Ser_caboxypep_his_AS"/>
</dbReference>
<organism evidence="6 7">
    <name type="scientific">Cuscuta europaea</name>
    <name type="common">European dodder</name>
    <dbReference type="NCBI Taxonomy" id="41803"/>
    <lineage>
        <taxon>Eukaryota</taxon>
        <taxon>Viridiplantae</taxon>
        <taxon>Streptophyta</taxon>
        <taxon>Embryophyta</taxon>
        <taxon>Tracheophyta</taxon>
        <taxon>Spermatophyta</taxon>
        <taxon>Magnoliopsida</taxon>
        <taxon>eudicotyledons</taxon>
        <taxon>Gunneridae</taxon>
        <taxon>Pentapetalae</taxon>
        <taxon>asterids</taxon>
        <taxon>lamiids</taxon>
        <taxon>Solanales</taxon>
        <taxon>Convolvulaceae</taxon>
        <taxon>Cuscuteae</taxon>
        <taxon>Cuscuta</taxon>
        <taxon>Cuscuta subgen. Cuscuta</taxon>
    </lineage>
</organism>
<gene>
    <name evidence="6" type="ORF">CEURO_LOCUS12791</name>
</gene>
<dbReference type="OrthoDB" id="1305195at2759"/>
<dbReference type="SUPFAM" id="SSF53474">
    <property type="entry name" value="alpha/beta-Hydrolases"/>
    <property type="match status" value="1"/>
</dbReference>